<dbReference type="PANTHER" id="PTHR11690">
    <property type="entry name" value="AMILORIDE-SENSITIVE SODIUM CHANNEL-RELATED"/>
    <property type="match status" value="1"/>
</dbReference>
<feature type="transmembrane region" description="Helical" evidence="13">
    <location>
        <begin position="38"/>
        <end position="58"/>
    </location>
</feature>
<organism evidence="14 15">
    <name type="scientific">Clavelina lepadiformis</name>
    <name type="common">Light-bulb sea squirt</name>
    <name type="synonym">Ascidia lepadiformis</name>
    <dbReference type="NCBI Taxonomy" id="159417"/>
    <lineage>
        <taxon>Eukaryota</taxon>
        <taxon>Metazoa</taxon>
        <taxon>Chordata</taxon>
        <taxon>Tunicata</taxon>
        <taxon>Ascidiacea</taxon>
        <taxon>Aplousobranchia</taxon>
        <taxon>Clavelinidae</taxon>
        <taxon>Clavelina</taxon>
    </lineage>
</organism>
<keyword evidence="9 11" id="KW-0739">Sodium transport</keyword>
<evidence type="ECO:0000256" key="9">
    <source>
        <dbReference type="ARBA" id="ARBA00023201"/>
    </source>
</evidence>
<reference evidence="14 15" key="1">
    <citation type="submission" date="2024-02" db="EMBL/GenBank/DDBJ databases">
        <authorList>
            <person name="Daric V."/>
            <person name="Darras S."/>
        </authorList>
    </citation>
    <scope>NUCLEOTIDE SEQUENCE [LARGE SCALE GENOMIC DNA]</scope>
</reference>
<dbReference type="Proteomes" id="UP001642483">
    <property type="component" value="Unassembled WGS sequence"/>
</dbReference>
<keyword evidence="7 11" id="KW-0406">Ion transport</keyword>
<keyword evidence="10 11" id="KW-0407">Ion channel</keyword>
<keyword evidence="5 13" id="KW-1133">Transmembrane helix</keyword>
<feature type="compositionally biased region" description="Basic residues" evidence="12">
    <location>
        <begin position="445"/>
        <end position="455"/>
    </location>
</feature>
<evidence type="ECO:0000256" key="4">
    <source>
        <dbReference type="ARBA" id="ARBA00022692"/>
    </source>
</evidence>
<gene>
    <name evidence="14" type="ORF">CVLEPA_LOCUS23786</name>
</gene>
<comment type="similarity">
    <text evidence="11">Belongs to the amiloride-sensitive sodium channel (TC 1.A.6) family.</text>
</comment>
<evidence type="ECO:0000256" key="13">
    <source>
        <dbReference type="SAM" id="Phobius"/>
    </source>
</evidence>
<evidence type="ECO:0000256" key="3">
    <source>
        <dbReference type="ARBA" id="ARBA00022461"/>
    </source>
</evidence>
<dbReference type="Pfam" id="PF00858">
    <property type="entry name" value="ASC"/>
    <property type="match status" value="1"/>
</dbReference>
<evidence type="ECO:0000313" key="14">
    <source>
        <dbReference type="EMBL" id="CAK8691203.1"/>
    </source>
</evidence>
<evidence type="ECO:0000256" key="7">
    <source>
        <dbReference type="ARBA" id="ARBA00023065"/>
    </source>
</evidence>
<evidence type="ECO:0000313" key="15">
    <source>
        <dbReference type="Proteomes" id="UP001642483"/>
    </source>
</evidence>
<keyword evidence="8 13" id="KW-0472">Membrane</keyword>
<feature type="region of interest" description="Disordered" evidence="12">
    <location>
        <begin position="444"/>
        <end position="479"/>
    </location>
</feature>
<evidence type="ECO:0000256" key="5">
    <source>
        <dbReference type="ARBA" id="ARBA00022989"/>
    </source>
</evidence>
<evidence type="ECO:0000256" key="6">
    <source>
        <dbReference type="ARBA" id="ARBA00023053"/>
    </source>
</evidence>
<comment type="subcellular location">
    <subcellularLocation>
        <location evidence="1">Membrane</location>
        <topology evidence="1">Multi-pass membrane protein</topology>
    </subcellularLocation>
</comment>
<dbReference type="Gene3D" id="1.10.287.820">
    <property type="entry name" value="Acid-sensing ion channel domain"/>
    <property type="match status" value="1"/>
</dbReference>
<keyword evidence="3 11" id="KW-0894">Sodium channel</keyword>
<evidence type="ECO:0000256" key="12">
    <source>
        <dbReference type="SAM" id="MobiDB-lite"/>
    </source>
</evidence>
<feature type="compositionally biased region" description="Low complexity" evidence="12">
    <location>
        <begin position="456"/>
        <end position="469"/>
    </location>
</feature>
<dbReference type="PANTHER" id="PTHR11690:SF286">
    <property type="entry name" value="ACID-SENSING ION CHANNEL 5"/>
    <property type="match status" value="1"/>
</dbReference>
<keyword evidence="2 11" id="KW-0813">Transport</keyword>
<dbReference type="PRINTS" id="PR01078">
    <property type="entry name" value="AMINACHANNEL"/>
</dbReference>
<proteinExistence type="inferred from homology"/>
<dbReference type="InterPro" id="IPR001873">
    <property type="entry name" value="ENaC"/>
</dbReference>
<dbReference type="EMBL" id="CAWYQH010000119">
    <property type="protein sequence ID" value="CAK8691203.1"/>
    <property type="molecule type" value="Genomic_DNA"/>
</dbReference>
<evidence type="ECO:0000256" key="1">
    <source>
        <dbReference type="ARBA" id="ARBA00004141"/>
    </source>
</evidence>
<keyword evidence="15" id="KW-1185">Reference proteome</keyword>
<dbReference type="Gene3D" id="1.10.287.770">
    <property type="entry name" value="YojJ-like"/>
    <property type="match status" value="1"/>
</dbReference>
<sequence>MTRSKKRKKKPIDIRREFAENTSFHGVHQIYTTWRRPVVVFWLTLLIVVLGLLIYQVTLRVLDYATYRTTTQISEEFVYSLPFPAITICNYNRYFNLTSEGERNDADNLSYSLDYGKPRNLSYFDSLGESFSLRKFMIEKGWPMKTNVTLFHCDISSSISCNESYFEPVLTHNLGLCWTFHTEQSQRIAGHSHGIHMSLNVLQSEFTENPIFGKWEAGIKFQVHSPDVLPQVDVYGQSVGVGLWASAAIHKIQTEHMYAPWGQCEREQQSLKFHSQYSLVACMRECHDERLIANCTCRGPSLSHYNETRECTVQEVAECVAPTLYNLQYNVGPKECGCTQPCNEIRYLSLLSYTTFPSQRAAEGIEPLFNVSYDYLKTNLVGLSVYFDTLSHTKSVESKAVEESALISDIGGQLGLWAGISVVTLVEVVQFAISMLDYRCESKKDKRRRRRRGQKKTTTTATATATATANEPVNEATVV</sequence>
<evidence type="ECO:0000256" key="8">
    <source>
        <dbReference type="ARBA" id="ARBA00023136"/>
    </source>
</evidence>
<name>A0ABP0GJM6_CLALP</name>
<comment type="caution">
    <text evidence="14">The sequence shown here is derived from an EMBL/GenBank/DDBJ whole genome shotgun (WGS) entry which is preliminary data.</text>
</comment>
<accession>A0ABP0GJM6</accession>
<keyword evidence="4 11" id="KW-0812">Transmembrane</keyword>
<evidence type="ECO:0000256" key="11">
    <source>
        <dbReference type="RuleBase" id="RU000679"/>
    </source>
</evidence>
<protein>
    <submittedName>
        <fullName evidence="14">Uncharacterized protein</fullName>
    </submittedName>
</protein>
<evidence type="ECO:0000256" key="2">
    <source>
        <dbReference type="ARBA" id="ARBA00022448"/>
    </source>
</evidence>
<evidence type="ECO:0000256" key="10">
    <source>
        <dbReference type="ARBA" id="ARBA00023303"/>
    </source>
</evidence>
<keyword evidence="6" id="KW-0915">Sodium</keyword>